<dbReference type="EMBL" id="LWDG02000056">
    <property type="protein sequence ID" value="KAE8270283.1"/>
    <property type="molecule type" value="Genomic_DNA"/>
</dbReference>
<evidence type="ECO:0000256" key="1">
    <source>
        <dbReference type="SAM" id="MobiDB-lite"/>
    </source>
</evidence>
<feature type="region of interest" description="Disordered" evidence="1">
    <location>
        <begin position="1"/>
        <end position="48"/>
    </location>
</feature>
<feature type="compositionally biased region" description="Basic residues" evidence="1">
    <location>
        <begin position="238"/>
        <end position="253"/>
    </location>
</feature>
<evidence type="ECO:0008006" key="4">
    <source>
        <dbReference type="Google" id="ProtNLM"/>
    </source>
</evidence>
<keyword evidence="3" id="KW-1185">Reference proteome</keyword>
<feature type="region of interest" description="Disordered" evidence="1">
    <location>
        <begin position="226"/>
        <end position="253"/>
    </location>
</feature>
<feature type="region of interest" description="Disordered" evidence="1">
    <location>
        <begin position="74"/>
        <end position="156"/>
    </location>
</feature>
<evidence type="ECO:0000313" key="3">
    <source>
        <dbReference type="Proteomes" id="UP000078113"/>
    </source>
</evidence>
<evidence type="ECO:0000313" key="2">
    <source>
        <dbReference type="EMBL" id="KAE8270283.1"/>
    </source>
</evidence>
<accession>A0A8X7T6W6</accession>
<feature type="compositionally biased region" description="Gly residues" evidence="1">
    <location>
        <begin position="98"/>
        <end position="110"/>
    </location>
</feature>
<sequence>MSKEEEVAASTGPQFPRAASSTSADLPAFFPTRSRAPPAETRPIRKLNGADDLLTRLRLVPLYNATVKQFLRNFPEKSGSGGVGGATGMTASGEGSLAPGGGVSGNGVGAGLDAQRQSEERGIKRLRDDESNPFGKGSLAVPGGEGSNTAKRKGLPKTIENYVADLPGRVMPPRKLLSKPDYHEQTMREIIYRPETTIQNIIPFDRETLESAFRVSAGEVAGIDLAQLEPDQMDSSSPRKKRKSKSKQKPPKG</sequence>
<gene>
    <name evidence="2" type="ORF">A4X09_0g2047</name>
</gene>
<organism evidence="2 3">
    <name type="scientific">Tilletia walkeri</name>
    <dbReference type="NCBI Taxonomy" id="117179"/>
    <lineage>
        <taxon>Eukaryota</taxon>
        <taxon>Fungi</taxon>
        <taxon>Dikarya</taxon>
        <taxon>Basidiomycota</taxon>
        <taxon>Ustilaginomycotina</taxon>
        <taxon>Exobasidiomycetes</taxon>
        <taxon>Tilletiales</taxon>
        <taxon>Tilletiaceae</taxon>
        <taxon>Tilletia</taxon>
    </lineage>
</organism>
<name>A0A8X7T6W6_9BASI</name>
<feature type="compositionally biased region" description="Basic and acidic residues" evidence="1">
    <location>
        <begin position="116"/>
        <end position="130"/>
    </location>
</feature>
<reference evidence="2" key="2">
    <citation type="journal article" date="2019" name="IMA Fungus">
        <title>Genome sequencing and comparison of five Tilletia species to identify candidate genes for the detection of regulated species infecting wheat.</title>
        <authorList>
            <person name="Nguyen H.D.T."/>
            <person name="Sultana T."/>
            <person name="Kesanakurti P."/>
            <person name="Hambleton S."/>
        </authorList>
    </citation>
    <scope>NUCLEOTIDE SEQUENCE</scope>
    <source>
        <strain evidence="2">DAOMC 236422</strain>
    </source>
</reference>
<dbReference type="AlphaFoldDB" id="A0A8X7T6W6"/>
<feature type="compositionally biased region" description="Low complexity" evidence="1">
    <location>
        <begin position="88"/>
        <end position="97"/>
    </location>
</feature>
<protein>
    <recommendedName>
        <fullName evidence="4">Mediator of RNA polymerase II transcription subunit 19</fullName>
    </recommendedName>
</protein>
<dbReference type="Proteomes" id="UP000078113">
    <property type="component" value="Unassembled WGS sequence"/>
</dbReference>
<proteinExistence type="predicted"/>
<reference evidence="2" key="1">
    <citation type="submission" date="2016-04" db="EMBL/GenBank/DDBJ databases">
        <authorList>
            <person name="Nguyen H.D."/>
            <person name="Samba Siva P."/>
            <person name="Cullis J."/>
            <person name="Levesque C.A."/>
            <person name="Hambleton S."/>
        </authorList>
    </citation>
    <scope>NUCLEOTIDE SEQUENCE</scope>
    <source>
        <strain evidence="2">DAOMC 236422</strain>
    </source>
</reference>
<comment type="caution">
    <text evidence="2">The sequence shown here is derived from an EMBL/GenBank/DDBJ whole genome shotgun (WGS) entry which is preliminary data.</text>
</comment>